<name>A0ABW2Y1W9_9ACTN</name>
<accession>A0ABW2Y1W9</accession>
<keyword evidence="1" id="KW-0732">Signal</keyword>
<dbReference type="EMBL" id="JBHTGP010000032">
    <property type="protein sequence ID" value="MFD0691723.1"/>
    <property type="molecule type" value="Genomic_DNA"/>
</dbReference>
<keyword evidence="3" id="KW-1185">Reference proteome</keyword>
<gene>
    <name evidence="2" type="ORF">ACFQZM_45040</name>
</gene>
<sequence>MNRQVMRRTAPVVAAGVALVAGLSLVPGAAGAAAPISQLVGQGDIARDSLACVGPLSAGTSDLVVGNGSANDGQGNGVAVDWQLRRGDPSATFFTQGTVVQTAHADSFNPVVPSGDPSEPGTFWVCVTQRSRDAAHYEIILGAGGA</sequence>
<protein>
    <recommendedName>
        <fullName evidence="4">Secreted protein</fullName>
    </recommendedName>
</protein>
<dbReference type="RefSeq" id="WP_131762569.1">
    <property type="nucleotide sequence ID" value="NZ_CAACUY010000236.1"/>
</dbReference>
<feature type="chain" id="PRO_5045811184" description="Secreted protein" evidence="1">
    <location>
        <begin position="33"/>
        <end position="146"/>
    </location>
</feature>
<evidence type="ECO:0000313" key="2">
    <source>
        <dbReference type="EMBL" id="MFD0691723.1"/>
    </source>
</evidence>
<evidence type="ECO:0000313" key="3">
    <source>
        <dbReference type="Proteomes" id="UP001597063"/>
    </source>
</evidence>
<dbReference type="Proteomes" id="UP001597063">
    <property type="component" value="Unassembled WGS sequence"/>
</dbReference>
<feature type="signal peptide" evidence="1">
    <location>
        <begin position="1"/>
        <end position="32"/>
    </location>
</feature>
<reference evidence="3" key="1">
    <citation type="journal article" date="2019" name="Int. J. Syst. Evol. Microbiol.">
        <title>The Global Catalogue of Microorganisms (GCM) 10K type strain sequencing project: providing services to taxonomists for standard genome sequencing and annotation.</title>
        <authorList>
            <consortium name="The Broad Institute Genomics Platform"/>
            <consortium name="The Broad Institute Genome Sequencing Center for Infectious Disease"/>
            <person name="Wu L."/>
            <person name="Ma J."/>
        </authorList>
    </citation>
    <scope>NUCLEOTIDE SEQUENCE [LARGE SCALE GENOMIC DNA]</scope>
    <source>
        <strain evidence="3">JCM 9371</strain>
    </source>
</reference>
<organism evidence="2 3">
    <name type="scientific">Actinomadura fibrosa</name>
    <dbReference type="NCBI Taxonomy" id="111802"/>
    <lineage>
        <taxon>Bacteria</taxon>
        <taxon>Bacillati</taxon>
        <taxon>Actinomycetota</taxon>
        <taxon>Actinomycetes</taxon>
        <taxon>Streptosporangiales</taxon>
        <taxon>Thermomonosporaceae</taxon>
        <taxon>Actinomadura</taxon>
    </lineage>
</organism>
<evidence type="ECO:0008006" key="4">
    <source>
        <dbReference type="Google" id="ProtNLM"/>
    </source>
</evidence>
<evidence type="ECO:0000256" key="1">
    <source>
        <dbReference type="SAM" id="SignalP"/>
    </source>
</evidence>
<comment type="caution">
    <text evidence="2">The sequence shown here is derived from an EMBL/GenBank/DDBJ whole genome shotgun (WGS) entry which is preliminary data.</text>
</comment>
<proteinExistence type="predicted"/>